<keyword evidence="2" id="KW-0560">Oxidoreductase</keyword>
<evidence type="ECO:0000259" key="3">
    <source>
        <dbReference type="SMART" id="SM00822"/>
    </source>
</evidence>
<dbReference type="PRINTS" id="PR00080">
    <property type="entry name" value="SDRFAMILY"/>
</dbReference>
<dbReference type="RefSeq" id="WP_106213049.1">
    <property type="nucleotide sequence ID" value="NZ_PVZF01000009.1"/>
</dbReference>
<dbReference type="Proteomes" id="UP000238083">
    <property type="component" value="Unassembled WGS sequence"/>
</dbReference>
<dbReference type="SUPFAM" id="SSF51735">
    <property type="entry name" value="NAD(P)-binding Rossmann-fold domains"/>
    <property type="match status" value="1"/>
</dbReference>
<comment type="caution">
    <text evidence="4">The sequence shown here is derived from an EMBL/GenBank/DDBJ whole genome shotgun (WGS) entry which is preliminary data.</text>
</comment>
<evidence type="ECO:0000313" key="5">
    <source>
        <dbReference type="Proteomes" id="UP000238083"/>
    </source>
</evidence>
<dbReference type="CDD" id="cd05233">
    <property type="entry name" value="SDR_c"/>
    <property type="match status" value="1"/>
</dbReference>
<dbReference type="GO" id="GO:0016491">
    <property type="term" value="F:oxidoreductase activity"/>
    <property type="evidence" value="ECO:0007669"/>
    <property type="project" value="UniProtKB-KW"/>
</dbReference>
<sequence>MNAPARRHAVVTGAAGGLGLAVTRHLAAAGWTVTAVDLRGEALQRSVDGLPDVQTDVADLGSPDAPGDVVRRAWEFAPVDGLVNAAGIYPAVPFDTLGTAVWDRVQNVNVRAAVFATQALAELARGRGVRPAVVNLTSGAARRARPGAAAYNVSKAALVMATQALAVELAAQGIRVNAVSPGFFGVGSEVNPVTEEYAAAVSATLLPGPADPVHVGHAVEFLLSPAAGWTTGSVLNVDGGATAGTNALPVHWPGPTRWQLGETR</sequence>
<dbReference type="OrthoDB" id="8991930at2"/>
<dbReference type="SMART" id="SM00822">
    <property type="entry name" value="PKS_KR"/>
    <property type="match status" value="1"/>
</dbReference>
<evidence type="ECO:0000313" key="4">
    <source>
        <dbReference type="EMBL" id="PRY13070.1"/>
    </source>
</evidence>
<dbReference type="Gene3D" id="3.40.50.720">
    <property type="entry name" value="NAD(P)-binding Rossmann-like Domain"/>
    <property type="match status" value="1"/>
</dbReference>
<organism evidence="4 5">
    <name type="scientific">Kineococcus rhizosphaerae</name>
    <dbReference type="NCBI Taxonomy" id="559628"/>
    <lineage>
        <taxon>Bacteria</taxon>
        <taxon>Bacillati</taxon>
        <taxon>Actinomycetota</taxon>
        <taxon>Actinomycetes</taxon>
        <taxon>Kineosporiales</taxon>
        <taxon>Kineosporiaceae</taxon>
        <taxon>Kineococcus</taxon>
    </lineage>
</organism>
<dbReference type="AlphaFoldDB" id="A0A2T0R1C5"/>
<dbReference type="PANTHER" id="PTHR43639:SF1">
    <property type="entry name" value="SHORT-CHAIN DEHYDROGENASE_REDUCTASE FAMILY PROTEIN"/>
    <property type="match status" value="1"/>
</dbReference>
<name>A0A2T0R1C5_9ACTN</name>
<dbReference type="InterPro" id="IPR002347">
    <property type="entry name" value="SDR_fam"/>
</dbReference>
<gene>
    <name evidence="4" type="ORF">CLV37_109262</name>
</gene>
<protein>
    <submittedName>
        <fullName evidence="4">NAD(P)-dependent dehydrogenase (Short-subunit alcohol dehydrogenase family)</fullName>
    </submittedName>
</protein>
<feature type="domain" description="Ketoreductase" evidence="3">
    <location>
        <begin position="7"/>
        <end position="190"/>
    </location>
</feature>
<dbReference type="Pfam" id="PF13561">
    <property type="entry name" value="adh_short_C2"/>
    <property type="match status" value="1"/>
</dbReference>
<keyword evidence="5" id="KW-1185">Reference proteome</keyword>
<dbReference type="EMBL" id="PVZF01000009">
    <property type="protein sequence ID" value="PRY13070.1"/>
    <property type="molecule type" value="Genomic_DNA"/>
</dbReference>
<comment type="similarity">
    <text evidence="1">Belongs to the short-chain dehydrogenases/reductases (SDR) family.</text>
</comment>
<evidence type="ECO:0000256" key="1">
    <source>
        <dbReference type="ARBA" id="ARBA00006484"/>
    </source>
</evidence>
<dbReference type="PANTHER" id="PTHR43639">
    <property type="entry name" value="OXIDOREDUCTASE, SHORT-CHAIN DEHYDROGENASE/REDUCTASE FAMILY (AFU_ORTHOLOGUE AFUA_5G02870)"/>
    <property type="match status" value="1"/>
</dbReference>
<evidence type="ECO:0000256" key="2">
    <source>
        <dbReference type="ARBA" id="ARBA00023002"/>
    </source>
</evidence>
<dbReference type="InterPro" id="IPR057326">
    <property type="entry name" value="KR_dom"/>
</dbReference>
<accession>A0A2T0R1C5</accession>
<dbReference type="InterPro" id="IPR036291">
    <property type="entry name" value="NAD(P)-bd_dom_sf"/>
</dbReference>
<dbReference type="PRINTS" id="PR00081">
    <property type="entry name" value="GDHRDH"/>
</dbReference>
<proteinExistence type="inferred from homology"/>
<reference evidence="4 5" key="1">
    <citation type="submission" date="2018-03" db="EMBL/GenBank/DDBJ databases">
        <title>Genomic Encyclopedia of Archaeal and Bacterial Type Strains, Phase II (KMG-II): from individual species to whole genera.</title>
        <authorList>
            <person name="Goeker M."/>
        </authorList>
    </citation>
    <scope>NUCLEOTIDE SEQUENCE [LARGE SCALE GENOMIC DNA]</scope>
    <source>
        <strain evidence="4 5">DSM 19711</strain>
    </source>
</reference>